<dbReference type="GO" id="GO:0004072">
    <property type="term" value="F:aspartate kinase activity"/>
    <property type="evidence" value="ECO:0007669"/>
    <property type="project" value="InterPro"/>
</dbReference>
<dbReference type="PROSITE" id="PS51671">
    <property type="entry name" value="ACT"/>
    <property type="match status" value="1"/>
</dbReference>
<keyword evidence="3" id="KW-0808">Transferase</keyword>
<evidence type="ECO:0000256" key="10">
    <source>
        <dbReference type="NCBIfam" id="TIGR01048"/>
    </source>
</evidence>
<dbReference type="Gene3D" id="2.40.37.10">
    <property type="entry name" value="Lyase, Ornithine Decarboxylase, Chain A, domain 1"/>
    <property type="match status" value="1"/>
</dbReference>
<evidence type="ECO:0000256" key="1">
    <source>
        <dbReference type="ARBA" id="ARBA00001933"/>
    </source>
</evidence>
<keyword evidence="6" id="KW-0210">Decarboxylase</keyword>
<feature type="domain" description="ACT" evidence="14">
    <location>
        <begin position="332"/>
        <end position="405"/>
    </location>
</feature>
<accession>A0A1M6V6N2</accession>
<evidence type="ECO:0000256" key="8">
    <source>
        <dbReference type="ARBA" id="ARBA00022898"/>
    </source>
</evidence>
<comment type="pathway">
    <text evidence="2 13">Amino-acid biosynthesis; L-lysine biosynthesis via DAP pathway; (S)-tetrahydrodipicolinate from L-aspartate: step 1/4.</text>
</comment>
<dbReference type="GO" id="GO:0009089">
    <property type="term" value="P:lysine biosynthetic process via diaminopimelate"/>
    <property type="evidence" value="ECO:0007669"/>
    <property type="project" value="UniProtKB-UniRule"/>
</dbReference>
<dbReference type="NCBIfam" id="NF006515">
    <property type="entry name" value="PRK08961.1"/>
    <property type="match status" value="1"/>
</dbReference>
<dbReference type="UniPathway" id="UPA00050">
    <property type="reaction ID" value="UER00461"/>
</dbReference>
<dbReference type="InterPro" id="IPR011246">
    <property type="entry name" value="DAP_dec_asp_kin"/>
</dbReference>
<dbReference type="SUPFAM" id="SSF51419">
    <property type="entry name" value="PLP-binding barrel"/>
    <property type="match status" value="1"/>
</dbReference>
<dbReference type="SUPFAM" id="SSF53633">
    <property type="entry name" value="Carbamate kinase-like"/>
    <property type="match status" value="1"/>
</dbReference>
<dbReference type="Pfam" id="PF02784">
    <property type="entry name" value="Orn_Arg_deC_N"/>
    <property type="match status" value="1"/>
</dbReference>
<dbReference type="InterPro" id="IPR022657">
    <property type="entry name" value="De-COase2_CS"/>
</dbReference>
<dbReference type="InterPro" id="IPR002986">
    <property type="entry name" value="DAP_deCOOHase_LysA"/>
</dbReference>
<dbReference type="PROSITE" id="PS00324">
    <property type="entry name" value="ASPARTOKINASE"/>
    <property type="match status" value="1"/>
</dbReference>
<dbReference type="GO" id="GO:0005524">
    <property type="term" value="F:ATP binding"/>
    <property type="evidence" value="ECO:0007669"/>
    <property type="project" value="UniProtKB-KW"/>
</dbReference>
<evidence type="ECO:0000256" key="11">
    <source>
        <dbReference type="PIRSR" id="PIRSR600183-50"/>
    </source>
</evidence>
<dbReference type="InterPro" id="IPR002912">
    <property type="entry name" value="ACT_dom"/>
</dbReference>
<dbReference type="Proteomes" id="UP000185812">
    <property type="component" value="Unassembled WGS sequence"/>
</dbReference>
<evidence type="ECO:0000256" key="13">
    <source>
        <dbReference type="RuleBase" id="RU004249"/>
    </source>
</evidence>
<dbReference type="STRING" id="633813.SAMN04488087_1920"/>
<keyword evidence="16" id="KW-1185">Reference proteome</keyword>
<keyword evidence="13" id="KW-0028">Amino-acid biosynthesis</keyword>
<proteinExistence type="inferred from homology"/>
<dbReference type="InterPro" id="IPR054352">
    <property type="entry name" value="ACT_Aspartokinase"/>
</dbReference>
<dbReference type="GO" id="GO:0008836">
    <property type="term" value="F:diaminopimelate decarboxylase activity"/>
    <property type="evidence" value="ECO:0007669"/>
    <property type="project" value="UniProtKB-UniRule"/>
</dbReference>
<name>A0A1M6V6N2_9BACT</name>
<dbReference type="PANTHER" id="PTHR43727:SF2">
    <property type="entry name" value="GROUP IV DECARBOXYLASE"/>
    <property type="match status" value="1"/>
</dbReference>
<dbReference type="NCBIfam" id="TIGR01048">
    <property type="entry name" value="lysA"/>
    <property type="match status" value="1"/>
</dbReference>
<keyword evidence="5 15" id="KW-0418">Kinase</keyword>
<feature type="active site" description="Proton donor" evidence="11">
    <location>
        <position position="819"/>
    </location>
</feature>
<dbReference type="InterPro" id="IPR022643">
    <property type="entry name" value="De-COase2_C"/>
</dbReference>
<evidence type="ECO:0000256" key="6">
    <source>
        <dbReference type="ARBA" id="ARBA00022793"/>
    </source>
</evidence>
<dbReference type="EMBL" id="FRAU01000006">
    <property type="protein sequence ID" value="SHK77129.1"/>
    <property type="molecule type" value="Genomic_DNA"/>
</dbReference>
<evidence type="ECO:0000256" key="3">
    <source>
        <dbReference type="ARBA" id="ARBA00022679"/>
    </source>
</evidence>
<comment type="cofactor">
    <cofactor evidence="1 11">
        <name>pyridoxal 5'-phosphate</name>
        <dbReference type="ChEBI" id="CHEBI:597326"/>
    </cofactor>
</comment>
<dbReference type="Gene3D" id="3.30.70.260">
    <property type="match status" value="2"/>
</dbReference>
<dbReference type="PRINTS" id="PR01179">
    <property type="entry name" value="ODADCRBXLASE"/>
</dbReference>
<evidence type="ECO:0000256" key="4">
    <source>
        <dbReference type="ARBA" id="ARBA00022741"/>
    </source>
</evidence>
<evidence type="ECO:0000313" key="16">
    <source>
        <dbReference type="Proteomes" id="UP000185812"/>
    </source>
</evidence>
<reference evidence="16" key="1">
    <citation type="submission" date="2016-11" db="EMBL/GenBank/DDBJ databases">
        <authorList>
            <person name="Varghese N."/>
            <person name="Submissions S."/>
        </authorList>
    </citation>
    <scope>NUCLEOTIDE SEQUENCE [LARGE SCALE GENOMIC DNA]</scope>
    <source>
        <strain evidence="16">DSM 22212</strain>
    </source>
</reference>
<dbReference type="NCBIfam" id="TIGR00657">
    <property type="entry name" value="asp_kinases"/>
    <property type="match status" value="1"/>
</dbReference>
<evidence type="ECO:0000259" key="14">
    <source>
        <dbReference type="PROSITE" id="PS51671"/>
    </source>
</evidence>
<dbReference type="UniPathway" id="UPA00034">
    <property type="reaction ID" value="UER00015"/>
</dbReference>
<dbReference type="UniPathway" id="UPA00051">
    <property type="reaction ID" value="UER00462"/>
</dbReference>
<dbReference type="InterPro" id="IPR001048">
    <property type="entry name" value="Asp/Glu/Uridylate_kinase"/>
</dbReference>
<evidence type="ECO:0000313" key="15">
    <source>
        <dbReference type="EMBL" id="SHK77129.1"/>
    </source>
</evidence>
<keyword evidence="7" id="KW-0067">ATP-binding</keyword>
<dbReference type="Pfam" id="PF00278">
    <property type="entry name" value="Orn_DAP_Arg_deC"/>
    <property type="match status" value="1"/>
</dbReference>
<dbReference type="InterPro" id="IPR009006">
    <property type="entry name" value="Ala_racemase/Decarboxylase_C"/>
</dbReference>
<protein>
    <recommendedName>
        <fullName evidence="10">Diaminopimelate decarboxylase</fullName>
        <ecNumber evidence="10">4.1.1.20</ecNumber>
    </recommendedName>
</protein>
<organism evidence="15 16">
    <name type="scientific">Rhodothermus profundi</name>
    <dbReference type="NCBI Taxonomy" id="633813"/>
    <lineage>
        <taxon>Bacteria</taxon>
        <taxon>Pseudomonadati</taxon>
        <taxon>Rhodothermota</taxon>
        <taxon>Rhodothermia</taxon>
        <taxon>Rhodothermales</taxon>
        <taxon>Rhodothermaceae</taxon>
        <taxon>Rhodothermus</taxon>
    </lineage>
</organism>
<dbReference type="InterPro" id="IPR001341">
    <property type="entry name" value="Asp_kinase"/>
</dbReference>
<dbReference type="InterPro" id="IPR022644">
    <property type="entry name" value="De-COase2_N"/>
</dbReference>
<dbReference type="Pfam" id="PF22468">
    <property type="entry name" value="ACT_9"/>
    <property type="match status" value="1"/>
</dbReference>
<dbReference type="Pfam" id="PF00696">
    <property type="entry name" value="AA_kinase"/>
    <property type="match status" value="1"/>
</dbReference>
<gene>
    <name evidence="15" type="ORF">SAMN04488087_1920</name>
</gene>
<keyword evidence="8 11" id="KW-0663">Pyridoxal phosphate</keyword>
<dbReference type="PIRSF" id="PIRSF036459">
    <property type="entry name" value="DAP_dec_asp_kin"/>
    <property type="match status" value="1"/>
</dbReference>
<dbReference type="InterPro" id="IPR018042">
    <property type="entry name" value="Aspartate_kinase_CS"/>
</dbReference>
<dbReference type="PROSITE" id="PS00879">
    <property type="entry name" value="ODR_DC_2_2"/>
    <property type="match status" value="1"/>
</dbReference>
<dbReference type="Gene3D" id="3.20.20.10">
    <property type="entry name" value="Alanine racemase"/>
    <property type="match status" value="1"/>
</dbReference>
<dbReference type="PANTHER" id="PTHR43727">
    <property type="entry name" value="DIAMINOPIMELATE DECARBOXYLASE"/>
    <property type="match status" value="1"/>
</dbReference>
<dbReference type="EC" id="4.1.1.20" evidence="10"/>
<comment type="similarity">
    <text evidence="12">Belongs to the Orn/Lys/Arg decarboxylase class-II family.</text>
</comment>
<dbReference type="InterPro" id="IPR000183">
    <property type="entry name" value="Orn/DAP/Arg_de-COase"/>
</dbReference>
<evidence type="ECO:0000256" key="5">
    <source>
        <dbReference type="ARBA" id="ARBA00022777"/>
    </source>
</evidence>
<evidence type="ECO:0000256" key="7">
    <source>
        <dbReference type="ARBA" id="ARBA00022840"/>
    </source>
</evidence>
<dbReference type="SUPFAM" id="SSF55021">
    <property type="entry name" value="ACT-like"/>
    <property type="match status" value="2"/>
</dbReference>
<comment type="pathway">
    <text evidence="13">Amino-acid biosynthesis; L-threonine biosynthesis; L-threonine from L-aspartate: step 1/5.</text>
</comment>
<dbReference type="InterPro" id="IPR045865">
    <property type="entry name" value="ACT-like_dom_sf"/>
</dbReference>
<dbReference type="SUPFAM" id="SSF50621">
    <property type="entry name" value="Alanine racemase C-terminal domain-like"/>
    <property type="match status" value="1"/>
</dbReference>
<evidence type="ECO:0000256" key="12">
    <source>
        <dbReference type="RuleBase" id="RU003737"/>
    </source>
</evidence>
<feature type="modified residue" description="N6-(pyridoxal phosphate)lysine" evidence="11">
    <location>
        <position position="541"/>
    </location>
</feature>
<comment type="pathway">
    <text evidence="13">Amino-acid biosynthesis; L-methionine biosynthesis via de novo pathway; L-homoserine from L-aspartate: step 1/3.</text>
</comment>
<keyword evidence="9" id="KW-0456">Lyase</keyword>
<evidence type="ECO:0000256" key="2">
    <source>
        <dbReference type="ARBA" id="ARBA00004766"/>
    </source>
</evidence>
<dbReference type="GO" id="GO:0009088">
    <property type="term" value="P:threonine biosynthetic process"/>
    <property type="evidence" value="ECO:0007669"/>
    <property type="project" value="UniProtKB-UniPathway"/>
</dbReference>
<dbReference type="PRINTS" id="PR01181">
    <property type="entry name" value="DAPDCRBXLASE"/>
</dbReference>
<sequence>MVTKRTDMAVPRWIVLKFGGTSVSTPARWETIARIARHRLTEGLRPVVVCSALSGISNALDRLLSEAMAGRGEAALEAIRQPHLELGRALGLEVESLLHPYFEELARITMGTALVRDVTPRLQARVMAMGELMATTLGAAYLNQVGLATQWLDARELLEALDEPHGNEARRYLSVTCDYQPDATLQARLAAIPADVLLTQGFIARNRRGETVLLGRGGSDTSAAYLAAKLQAERLEIWTDVPGMFTANPRQIPSARLLRHLDYDEAQELAITGARVLHPRCLEPVRAYGIPLHIKCTDHPELEGTIVSANPPDVNPRVKAISCKTGITLVSMDTVGMWQQVGFLADVFGVFKRHGLSIDLIATSETNVTVSLDPLANALQPAQLDALVQDLSAYCQARVIAPCAVVSLVGRHVRALLDELTPAFEIFAAHHVYLISQAASDLNFSFVVDEDQAERLVRRLHAELFGHVESDTLFGPTWRELFAPPTKPATSRPWWHRRRHELISLAKTQAPCYVYDEGTLRAQIEALRRLASVDRLFYALKANDHPDVLRLFYEAGLGFECVSANELAHVRQLFPDLPPERLLFTPNFAPADEYRRGFDLEAFVTLDNLYPLEAWPKLFRGRTVLVRFDPGRGDGHHRYVRTAGAQSKFGIAPAQARRLQKLAEELNMRIVGLHAHVGSGILLPETWAETALFLAELAETYFPDVRYLDVGGGLGVPDRTGLPGLDLKAVETHLHRFKAAHPRFELWIEPGRFLVAEAGVLLARVTQVKEKGGVRYVGIETGMNSLIRPALYGAYHEIVNLTRLEEPATQTVEVVGPICESGDVLGHSRRLPDTREGDVLLIAQAGAYGAVMSSHYNRRPPAREIFLPADAANPTSSVTPNAASV</sequence>
<dbReference type="InterPro" id="IPR036393">
    <property type="entry name" value="AceGlu_kinase-like_sf"/>
</dbReference>
<evidence type="ECO:0000256" key="9">
    <source>
        <dbReference type="ARBA" id="ARBA00023239"/>
    </source>
</evidence>
<keyword evidence="4" id="KW-0547">Nucleotide-binding</keyword>
<dbReference type="AlphaFoldDB" id="A0A1M6V6N2"/>
<dbReference type="Gene3D" id="3.40.1160.10">
    <property type="entry name" value="Acetylglutamate kinase-like"/>
    <property type="match status" value="1"/>
</dbReference>
<dbReference type="InterPro" id="IPR029066">
    <property type="entry name" value="PLP-binding_barrel"/>
</dbReference>